<evidence type="ECO:0000256" key="1">
    <source>
        <dbReference type="SAM" id="Phobius"/>
    </source>
</evidence>
<dbReference type="AlphaFoldDB" id="A0A0E9XQT3"/>
<keyword evidence="1" id="KW-0472">Membrane</keyword>
<keyword evidence="1" id="KW-0812">Transmembrane</keyword>
<keyword evidence="1" id="KW-1133">Transmembrane helix</keyword>
<evidence type="ECO:0000313" key="2">
    <source>
        <dbReference type="EMBL" id="JAI04762.1"/>
    </source>
</evidence>
<name>A0A0E9XQT3_ANGAN</name>
<sequence>MSAQSHLYSCCFLCIVFENTNVTMLAGSFHLWLYYLCSLN</sequence>
<reference evidence="2" key="2">
    <citation type="journal article" date="2015" name="Fish Shellfish Immunol.">
        <title>Early steps in the European eel (Anguilla anguilla)-Vibrio vulnificus interaction in the gills: Role of the RtxA13 toxin.</title>
        <authorList>
            <person name="Callol A."/>
            <person name="Pajuelo D."/>
            <person name="Ebbesson L."/>
            <person name="Teles M."/>
            <person name="MacKenzie S."/>
            <person name="Amaro C."/>
        </authorList>
    </citation>
    <scope>NUCLEOTIDE SEQUENCE</scope>
</reference>
<protein>
    <submittedName>
        <fullName evidence="2">Uncharacterized protein</fullName>
    </submittedName>
</protein>
<organism evidence="2">
    <name type="scientific">Anguilla anguilla</name>
    <name type="common">European freshwater eel</name>
    <name type="synonym">Muraena anguilla</name>
    <dbReference type="NCBI Taxonomy" id="7936"/>
    <lineage>
        <taxon>Eukaryota</taxon>
        <taxon>Metazoa</taxon>
        <taxon>Chordata</taxon>
        <taxon>Craniata</taxon>
        <taxon>Vertebrata</taxon>
        <taxon>Euteleostomi</taxon>
        <taxon>Actinopterygii</taxon>
        <taxon>Neopterygii</taxon>
        <taxon>Teleostei</taxon>
        <taxon>Anguilliformes</taxon>
        <taxon>Anguillidae</taxon>
        <taxon>Anguilla</taxon>
    </lineage>
</organism>
<accession>A0A0E9XQT3</accession>
<reference evidence="2" key="1">
    <citation type="submission" date="2014-11" db="EMBL/GenBank/DDBJ databases">
        <authorList>
            <person name="Amaro Gonzalez C."/>
        </authorList>
    </citation>
    <scope>NUCLEOTIDE SEQUENCE</scope>
</reference>
<feature type="transmembrane region" description="Helical" evidence="1">
    <location>
        <begin position="7"/>
        <end position="35"/>
    </location>
</feature>
<proteinExistence type="predicted"/>
<dbReference type="EMBL" id="GBXM01003816">
    <property type="protein sequence ID" value="JAI04762.1"/>
    <property type="molecule type" value="Transcribed_RNA"/>
</dbReference>